<dbReference type="GO" id="GO:0005794">
    <property type="term" value="C:Golgi apparatus"/>
    <property type="evidence" value="ECO:0007669"/>
    <property type="project" value="TreeGrafter"/>
</dbReference>
<evidence type="ECO:0000256" key="1">
    <source>
        <dbReference type="SAM" id="MobiDB-lite"/>
    </source>
</evidence>
<feature type="region of interest" description="Disordered" evidence="1">
    <location>
        <begin position="1"/>
        <end position="64"/>
    </location>
</feature>
<dbReference type="PANTHER" id="PTHR33638">
    <property type="entry name" value="SELENOPROTEIN H"/>
    <property type="match status" value="1"/>
</dbReference>
<feature type="compositionally biased region" description="Basic and acidic residues" evidence="1">
    <location>
        <begin position="48"/>
        <end position="61"/>
    </location>
</feature>
<evidence type="ECO:0008006" key="4">
    <source>
        <dbReference type="Google" id="ProtNLM"/>
    </source>
</evidence>
<dbReference type="Proteomes" id="UP000243975">
    <property type="component" value="Unassembled WGS sequence"/>
</dbReference>
<protein>
    <recommendedName>
        <fullName evidence="4">Selenoprotein, Rdx type</fullName>
    </recommendedName>
</protein>
<gene>
    <name evidence="2" type="ORF">Ccrd_002822</name>
</gene>
<sequence>MAPTKRKSDGKPSQNLQTTRVTRSSTRQGTTKVVLTETSPKTKKAKLSSKDKVESKPKTTEEPVFEGVDGSKTIVIEHCKQCNQFKIRAVKVKLGLENAVSGITVLINPEKPRRGCFEVREEGGKKFISLLDMKRPFAPMKALDMDGVISDIVEQIK</sequence>
<evidence type="ECO:0000313" key="2">
    <source>
        <dbReference type="EMBL" id="KVH95091.1"/>
    </source>
</evidence>
<dbReference type="AlphaFoldDB" id="A0A103XQL7"/>
<proteinExistence type="predicted"/>
<dbReference type="FunFam" id="3.40.30.10:FF:000361">
    <property type="entry name" value="Selenium binding protein"/>
    <property type="match status" value="1"/>
</dbReference>
<feature type="compositionally biased region" description="Low complexity" evidence="1">
    <location>
        <begin position="17"/>
        <end position="31"/>
    </location>
</feature>
<dbReference type="Gramene" id="KVH95091">
    <property type="protein sequence ID" value="KVH95091"/>
    <property type="gene ID" value="Ccrd_002822"/>
</dbReference>
<dbReference type="STRING" id="59895.A0A103XQL7"/>
<dbReference type="EMBL" id="LEKV01004399">
    <property type="protein sequence ID" value="KVH95091.1"/>
    <property type="molecule type" value="Genomic_DNA"/>
</dbReference>
<dbReference type="OrthoDB" id="1933874at2759"/>
<keyword evidence="3" id="KW-1185">Reference proteome</keyword>
<dbReference type="PANTHER" id="PTHR33638:SF1">
    <property type="entry name" value="SELENOPROTEIN H"/>
    <property type="match status" value="1"/>
</dbReference>
<organism evidence="2 3">
    <name type="scientific">Cynara cardunculus var. scolymus</name>
    <name type="common">Globe artichoke</name>
    <name type="synonym">Cynara scolymus</name>
    <dbReference type="NCBI Taxonomy" id="59895"/>
    <lineage>
        <taxon>Eukaryota</taxon>
        <taxon>Viridiplantae</taxon>
        <taxon>Streptophyta</taxon>
        <taxon>Embryophyta</taxon>
        <taxon>Tracheophyta</taxon>
        <taxon>Spermatophyta</taxon>
        <taxon>Magnoliopsida</taxon>
        <taxon>eudicotyledons</taxon>
        <taxon>Gunneridae</taxon>
        <taxon>Pentapetalae</taxon>
        <taxon>asterids</taxon>
        <taxon>campanulids</taxon>
        <taxon>Asterales</taxon>
        <taxon>Asteraceae</taxon>
        <taxon>Carduoideae</taxon>
        <taxon>Cardueae</taxon>
        <taxon>Carduinae</taxon>
        <taxon>Cynara</taxon>
    </lineage>
</organism>
<dbReference type="InterPro" id="IPR052674">
    <property type="entry name" value="SelWTH-like"/>
</dbReference>
<comment type="caution">
    <text evidence="2">The sequence shown here is derived from an EMBL/GenBank/DDBJ whole genome shotgun (WGS) entry which is preliminary data.</text>
</comment>
<dbReference type="OMA" id="CFEIRSE"/>
<evidence type="ECO:0000313" key="3">
    <source>
        <dbReference type="Proteomes" id="UP000243975"/>
    </source>
</evidence>
<reference evidence="2 3" key="1">
    <citation type="journal article" date="2016" name="Sci. Rep.">
        <title>The genome sequence of the outbreeding globe artichoke constructed de novo incorporating a phase-aware low-pass sequencing strategy of F1 progeny.</title>
        <authorList>
            <person name="Scaglione D."/>
            <person name="Reyes-Chin-Wo S."/>
            <person name="Acquadro A."/>
            <person name="Froenicke L."/>
            <person name="Portis E."/>
            <person name="Beitel C."/>
            <person name="Tirone M."/>
            <person name="Mauro R."/>
            <person name="Lo Monaco A."/>
            <person name="Mauromicale G."/>
            <person name="Faccioli P."/>
            <person name="Cattivelli L."/>
            <person name="Rieseberg L."/>
            <person name="Michelmore R."/>
            <person name="Lanteri S."/>
        </authorList>
    </citation>
    <scope>NUCLEOTIDE SEQUENCE [LARGE SCALE GENOMIC DNA]</scope>
    <source>
        <strain evidence="2">2C</strain>
    </source>
</reference>
<feature type="compositionally biased region" description="Basic and acidic residues" evidence="1">
    <location>
        <begin position="1"/>
        <end position="10"/>
    </location>
</feature>
<accession>A0A103XQL7</accession>
<name>A0A103XQL7_CYNCS</name>